<feature type="compositionally biased region" description="Basic residues" evidence="1">
    <location>
        <begin position="176"/>
        <end position="195"/>
    </location>
</feature>
<feature type="non-terminal residue" evidence="2">
    <location>
        <position position="1"/>
    </location>
</feature>
<evidence type="ECO:0000256" key="1">
    <source>
        <dbReference type="SAM" id="MobiDB-lite"/>
    </source>
</evidence>
<dbReference type="GO" id="GO:0006508">
    <property type="term" value="P:proteolysis"/>
    <property type="evidence" value="ECO:0007669"/>
    <property type="project" value="UniProtKB-KW"/>
</dbReference>
<name>A0A6J4HA94_9PSEU</name>
<keyword evidence="2" id="KW-0645">Protease</keyword>
<feature type="compositionally biased region" description="Basic and acidic residues" evidence="1">
    <location>
        <begin position="33"/>
        <end position="53"/>
    </location>
</feature>
<feature type="non-terminal residue" evidence="2">
    <location>
        <position position="195"/>
    </location>
</feature>
<feature type="compositionally biased region" description="Basic and acidic residues" evidence="1">
    <location>
        <begin position="127"/>
        <end position="137"/>
    </location>
</feature>
<sequence>GGRTGRTAGRDHRHQRRGAGGARAAPLRGRRSGRAEHADLALDRPDPGDELRHRQGRHVHPGRRDLRRLGRRLRRAGPARRHDQRRPAASERRRRVVRAGDLRGRQAGRRHLPRAVDARRGRPRARAHADLLSEPAHRHPQRRRRRRRRGGRGGQGPRDQPHTERPRRVLREDRRGVRRGRPQHPRRRGHRGGAL</sequence>
<feature type="region of interest" description="Disordered" evidence="1">
    <location>
        <begin position="1"/>
        <end position="195"/>
    </location>
</feature>
<dbReference type="GO" id="GO:0008233">
    <property type="term" value="F:peptidase activity"/>
    <property type="evidence" value="ECO:0007669"/>
    <property type="project" value="UniProtKB-KW"/>
</dbReference>
<organism evidence="2">
    <name type="scientific">uncultured Actinomycetospora sp</name>
    <dbReference type="NCBI Taxonomy" id="1135996"/>
    <lineage>
        <taxon>Bacteria</taxon>
        <taxon>Bacillati</taxon>
        <taxon>Actinomycetota</taxon>
        <taxon>Actinomycetes</taxon>
        <taxon>Pseudonocardiales</taxon>
        <taxon>Pseudonocardiaceae</taxon>
        <taxon>Actinomycetospora</taxon>
        <taxon>environmental samples</taxon>
    </lineage>
</organism>
<feature type="compositionally biased region" description="Basic residues" evidence="1">
    <location>
        <begin position="138"/>
        <end position="151"/>
    </location>
</feature>
<proteinExistence type="predicted"/>
<keyword evidence="2" id="KW-0378">Hydrolase</keyword>
<accession>A0A6J4HA94</accession>
<dbReference type="EMBL" id="CADCTH010000061">
    <property type="protein sequence ID" value="CAA9218016.1"/>
    <property type="molecule type" value="Genomic_DNA"/>
</dbReference>
<evidence type="ECO:0000313" key="2">
    <source>
        <dbReference type="EMBL" id="CAA9218016.1"/>
    </source>
</evidence>
<reference evidence="2" key="1">
    <citation type="submission" date="2020-02" db="EMBL/GenBank/DDBJ databases">
        <authorList>
            <person name="Meier V. D."/>
        </authorList>
    </citation>
    <scope>NUCLEOTIDE SEQUENCE</scope>
    <source>
        <strain evidence="2">AVDCRST_MAG54</strain>
    </source>
</reference>
<feature type="compositionally biased region" description="Basic residues" evidence="1">
    <location>
        <begin position="69"/>
        <end position="84"/>
    </location>
</feature>
<gene>
    <name evidence="2" type="ORF">AVDCRST_MAG54-431</name>
</gene>
<protein>
    <submittedName>
        <fullName evidence="2">Intracellular protease</fullName>
    </submittedName>
</protein>
<dbReference type="AlphaFoldDB" id="A0A6J4HA94"/>
<feature type="compositionally biased region" description="Basic and acidic residues" evidence="1">
    <location>
        <begin position="159"/>
        <end position="175"/>
    </location>
</feature>